<feature type="region of interest" description="Disordered" evidence="1">
    <location>
        <begin position="1"/>
        <end position="37"/>
    </location>
</feature>
<organism evidence="2">
    <name type="scientific">Neurospora crassa</name>
    <dbReference type="NCBI Taxonomy" id="5141"/>
    <lineage>
        <taxon>Eukaryota</taxon>
        <taxon>Fungi</taxon>
        <taxon>Dikarya</taxon>
        <taxon>Ascomycota</taxon>
        <taxon>Pezizomycotina</taxon>
        <taxon>Sordariomycetes</taxon>
        <taxon>Sordariomycetidae</taxon>
        <taxon>Sordariales</taxon>
        <taxon>Sordariaceae</taxon>
        <taxon>Neurospora</taxon>
    </lineage>
</organism>
<reference evidence="2" key="2">
    <citation type="submission" date="2003-11" db="EMBL/GenBank/DDBJ databases">
        <authorList>
            <person name="German Neurospora genome project"/>
        </authorList>
    </citation>
    <scope>NUCLEOTIDE SEQUENCE</scope>
</reference>
<feature type="region of interest" description="Disordered" evidence="1">
    <location>
        <begin position="92"/>
        <end position="114"/>
    </location>
</feature>
<protein>
    <submittedName>
        <fullName evidence="2">Uncharacterized protein B10D6.070</fullName>
    </submittedName>
</protein>
<reference evidence="2" key="1">
    <citation type="submission" date="2003-11" db="EMBL/GenBank/DDBJ databases">
        <authorList>
            <person name="Schulte U."/>
            <person name="Aign V."/>
            <person name="Hoheisel J."/>
            <person name="Brandt P."/>
            <person name="Fartmann B."/>
            <person name="Holland R."/>
            <person name="Nyakatura G."/>
            <person name="Mewes H.W."/>
            <person name="Mannhaupt G."/>
        </authorList>
    </citation>
    <scope>NUCLEOTIDE SEQUENCE</scope>
</reference>
<sequence>MDLPPVDTKVDMPASSAEVTPTPGDEESSTIASPTTTRSYCHALSVDEVTELAKRLDLTGSVDEDTVKMAGTSEGLRMDGKHAMKPIEVDIRSSAQDGRTYVSDDKSGGSQQDGVTCTICSKSATESSPKTAISAQFANSSTETAPESQIAAVESTAPVPTIYLPRRPNIFRKRGMKRASRPVYVWSQESGVQNFAKDAETIDDDEGEGFTAEDLKEFQSAGAENMERKTERFLHMVNQYSWQPRRVEDLGEAFAIED</sequence>
<dbReference type="VEuPathDB" id="FungiDB:NCU02861"/>
<dbReference type="eggNOG" id="ENOG502RJHW">
    <property type="taxonomic scope" value="Eukaryota"/>
</dbReference>
<proteinExistence type="predicted"/>
<dbReference type="OrthoDB" id="4586123at2759"/>
<dbReference type="AlphaFoldDB" id="Q6MVS3"/>
<accession>Q6MVS3</accession>
<name>Q6MVS3_NEUCS</name>
<dbReference type="EMBL" id="BX842624">
    <property type="protein sequence ID" value="CAE76223.1"/>
    <property type="molecule type" value="Genomic_DNA"/>
</dbReference>
<evidence type="ECO:0000313" key="2">
    <source>
        <dbReference type="EMBL" id="CAE76223.1"/>
    </source>
</evidence>
<dbReference type="OMA" id="RSYCHAL"/>
<gene>
    <name evidence="2" type="primary">B10D6.070</name>
</gene>
<evidence type="ECO:0000256" key="1">
    <source>
        <dbReference type="SAM" id="MobiDB-lite"/>
    </source>
</evidence>
<dbReference type="HOGENOM" id="CLU_103032_0_0_1"/>